<evidence type="ECO:0000313" key="2">
    <source>
        <dbReference type="Proteomes" id="UP000820818"/>
    </source>
</evidence>
<name>A0AAD5KVS7_9CRUS</name>
<gene>
    <name evidence="1" type="ORF">GHT06_014010</name>
</gene>
<dbReference type="Proteomes" id="UP000820818">
    <property type="component" value="Linkage Group LG4"/>
</dbReference>
<sequence length="74" mass="8634">MKTTKKVFSLKCWCHQLVAAFTRVGKCIDTLSSYLYKYRADSTSDWFTCMCQHYILTEKGKRKKVKTIEIEATA</sequence>
<protein>
    <submittedName>
        <fullName evidence="1">Uncharacterized protein</fullName>
    </submittedName>
</protein>
<comment type="caution">
    <text evidence="1">The sequence shown here is derived from an EMBL/GenBank/DDBJ whole genome shotgun (WGS) entry which is preliminary data.</text>
</comment>
<accession>A0AAD5KVS7</accession>
<organism evidence="1 2">
    <name type="scientific">Daphnia sinensis</name>
    <dbReference type="NCBI Taxonomy" id="1820382"/>
    <lineage>
        <taxon>Eukaryota</taxon>
        <taxon>Metazoa</taxon>
        <taxon>Ecdysozoa</taxon>
        <taxon>Arthropoda</taxon>
        <taxon>Crustacea</taxon>
        <taxon>Branchiopoda</taxon>
        <taxon>Diplostraca</taxon>
        <taxon>Cladocera</taxon>
        <taxon>Anomopoda</taxon>
        <taxon>Daphniidae</taxon>
        <taxon>Daphnia</taxon>
        <taxon>Daphnia similis group</taxon>
    </lineage>
</organism>
<dbReference type="AlphaFoldDB" id="A0AAD5KVS7"/>
<dbReference type="EMBL" id="WJBH02000004">
    <property type="protein sequence ID" value="KAI9560002.1"/>
    <property type="molecule type" value="Genomic_DNA"/>
</dbReference>
<keyword evidence="2" id="KW-1185">Reference proteome</keyword>
<evidence type="ECO:0000313" key="1">
    <source>
        <dbReference type="EMBL" id="KAI9560002.1"/>
    </source>
</evidence>
<reference evidence="1 2" key="1">
    <citation type="submission" date="2022-05" db="EMBL/GenBank/DDBJ databases">
        <title>A multi-omics perspective on studying reproductive biology in Daphnia sinensis.</title>
        <authorList>
            <person name="Jia J."/>
        </authorList>
    </citation>
    <scope>NUCLEOTIDE SEQUENCE [LARGE SCALE GENOMIC DNA]</scope>
    <source>
        <strain evidence="1 2">WSL</strain>
    </source>
</reference>
<proteinExistence type="predicted"/>